<feature type="compositionally biased region" description="Basic residues" evidence="4">
    <location>
        <begin position="149"/>
        <end position="161"/>
    </location>
</feature>
<evidence type="ECO:0000313" key="7">
    <source>
        <dbReference type="Proteomes" id="UP000226192"/>
    </source>
</evidence>
<dbReference type="InterPro" id="IPR007529">
    <property type="entry name" value="Znf_HIT"/>
</dbReference>
<feature type="domain" description="HIT-type" evidence="5">
    <location>
        <begin position="226"/>
        <end position="253"/>
    </location>
</feature>
<evidence type="ECO:0000256" key="1">
    <source>
        <dbReference type="ARBA" id="ARBA00022723"/>
    </source>
</evidence>
<feature type="region of interest" description="Disordered" evidence="4">
    <location>
        <begin position="124"/>
        <end position="192"/>
    </location>
</feature>
<dbReference type="AlphaFoldDB" id="A0A2C5XIT8"/>
<protein>
    <recommendedName>
        <fullName evidence="5">HIT-type domain-containing protein</fullName>
    </recommendedName>
</protein>
<gene>
    <name evidence="6" type="ORF">CDD81_4945</name>
</gene>
<keyword evidence="7" id="KW-1185">Reference proteome</keyword>
<dbReference type="InterPro" id="IPR039723">
    <property type="entry name" value="Vps71/ZNHIT1"/>
</dbReference>
<evidence type="ECO:0000313" key="6">
    <source>
        <dbReference type="EMBL" id="PHH64198.1"/>
    </source>
</evidence>
<feature type="region of interest" description="Disordered" evidence="4">
    <location>
        <begin position="69"/>
        <end position="94"/>
    </location>
</feature>
<evidence type="ECO:0000256" key="3">
    <source>
        <dbReference type="ARBA" id="ARBA00022833"/>
    </source>
</evidence>
<dbReference type="GO" id="GO:0008270">
    <property type="term" value="F:zinc ion binding"/>
    <property type="evidence" value="ECO:0007669"/>
    <property type="project" value="UniProtKB-KW"/>
</dbReference>
<dbReference type="PANTHER" id="PTHR13093">
    <property type="entry name" value="ZINC FINGER HIT DOMAIN CONTAINING PROTEIN 1"/>
    <property type="match status" value="1"/>
</dbReference>
<evidence type="ECO:0000256" key="4">
    <source>
        <dbReference type="SAM" id="MobiDB-lite"/>
    </source>
</evidence>
<dbReference type="GO" id="GO:0006338">
    <property type="term" value="P:chromatin remodeling"/>
    <property type="evidence" value="ECO:0007669"/>
    <property type="project" value="InterPro"/>
</dbReference>
<organism evidence="6 7">
    <name type="scientific">Ophiocordyceps australis</name>
    <dbReference type="NCBI Taxonomy" id="1399860"/>
    <lineage>
        <taxon>Eukaryota</taxon>
        <taxon>Fungi</taxon>
        <taxon>Dikarya</taxon>
        <taxon>Ascomycota</taxon>
        <taxon>Pezizomycotina</taxon>
        <taxon>Sordariomycetes</taxon>
        <taxon>Hypocreomycetidae</taxon>
        <taxon>Hypocreales</taxon>
        <taxon>Ophiocordycipitaceae</taxon>
        <taxon>Ophiocordyceps</taxon>
    </lineage>
</organism>
<keyword evidence="1" id="KW-0479">Metal-binding</keyword>
<sequence length="266" mass="28949">MNNFGVIELASLKTTAAPGWAYVPDTGPVGAVMAIQPTNRKRSRTAATGGLSLGDQSARQAAKVRKQVEALDRDCGKDGSIPLPARSGRGKHTPTVRKIMQSQKTFANHVDDFLAMQALADVNPSTQANSSSKRPSVASKKDSVSSASAKHHHHHQHHHHQADKDTAMPDTPAPKTAPPDEDPLLASRVPPMPSDEELERLLAHPPLTYLEACGSLQLDTCRYPTRAFCEICGYWGRVRCIKCGSRVCALECLEAHREECVKRYGM</sequence>
<dbReference type="OrthoDB" id="74807at2759"/>
<accession>A0A2C5XIT8</accession>
<name>A0A2C5XIT8_9HYPO</name>
<dbReference type="CDD" id="cd21437">
    <property type="entry name" value="zf-HIT_ZNHIT1_like"/>
    <property type="match status" value="1"/>
</dbReference>
<reference evidence="6 7" key="1">
    <citation type="submission" date="2017-06" db="EMBL/GenBank/DDBJ databases">
        <title>Ant-infecting Ophiocordyceps genomes reveal a high diversity of potential behavioral manipulation genes and a possible major role for enterotoxins.</title>
        <authorList>
            <person name="De Bekker C."/>
            <person name="Evans H.C."/>
            <person name="Brachmann A."/>
            <person name="Hughes D.P."/>
        </authorList>
    </citation>
    <scope>NUCLEOTIDE SEQUENCE [LARGE SCALE GENOMIC DNA]</scope>
    <source>
        <strain evidence="6 7">Map64</strain>
    </source>
</reference>
<comment type="caution">
    <text evidence="6">The sequence shown here is derived from an EMBL/GenBank/DDBJ whole genome shotgun (WGS) entry which is preliminary data.</text>
</comment>
<keyword evidence="2" id="KW-0863">Zinc-finger</keyword>
<dbReference type="GO" id="GO:0005634">
    <property type="term" value="C:nucleus"/>
    <property type="evidence" value="ECO:0007669"/>
    <property type="project" value="UniProtKB-ARBA"/>
</dbReference>
<dbReference type="STRING" id="1399860.A0A2C5XIT8"/>
<dbReference type="Proteomes" id="UP000226192">
    <property type="component" value="Unassembled WGS sequence"/>
</dbReference>
<dbReference type="EMBL" id="NJET01000035">
    <property type="protein sequence ID" value="PHH64198.1"/>
    <property type="molecule type" value="Genomic_DNA"/>
</dbReference>
<proteinExistence type="predicted"/>
<feature type="compositionally biased region" description="Polar residues" evidence="4">
    <location>
        <begin position="124"/>
        <end position="134"/>
    </location>
</feature>
<keyword evidence="3" id="KW-0862">Zinc</keyword>
<evidence type="ECO:0000256" key="2">
    <source>
        <dbReference type="ARBA" id="ARBA00022771"/>
    </source>
</evidence>
<dbReference type="Pfam" id="PF04438">
    <property type="entry name" value="zf-HIT"/>
    <property type="match status" value="1"/>
</dbReference>
<evidence type="ECO:0000259" key="5">
    <source>
        <dbReference type="Pfam" id="PF04438"/>
    </source>
</evidence>